<evidence type="ECO:0000256" key="1">
    <source>
        <dbReference type="SAM" id="MobiDB-lite"/>
    </source>
</evidence>
<keyword evidence="5" id="KW-1185">Reference proteome</keyword>
<feature type="signal peptide" evidence="3">
    <location>
        <begin position="1"/>
        <end position="20"/>
    </location>
</feature>
<dbReference type="Proteomes" id="UP000007241">
    <property type="component" value="Unassembled WGS sequence"/>
</dbReference>
<dbReference type="HOGENOM" id="CLU_071079_0_0_1"/>
<keyword evidence="2" id="KW-0812">Transmembrane</keyword>
<proteinExistence type="predicted"/>
<dbReference type="EMBL" id="GL882892">
    <property type="protein sequence ID" value="EGF77378.1"/>
    <property type="molecule type" value="Genomic_DNA"/>
</dbReference>
<dbReference type="InParanoid" id="F4PBT2"/>
<evidence type="ECO:0000256" key="3">
    <source>
        <dbReference type="SAM" id="SignalP"/>
    </source>
</evidence>
<dbReference type="GeneID" id="18239404"/>
<keyword evidence="2" id="KW-0472">Membrane</keyword>
<evidence type="ECO:0000313" key="4">
    <source>
        <dbReference type="EMBL" id="EGF77378.1"/>
    </source>
</evidence>
<evidence type="ECO:0000313" key="5">
    <source>
        <dbReference type="Proteomes" id="UP000007241"/>
    </source>
</evidence>
<keyword evidence="3" id="KW-0732">Signal</keyword>
<feature type="region of interest" description="Disordered" evidence="1">
    <location>
        <begin position="58"/>
        <end position="79"/>
    </location>
</feature>
<feature type="transmembrane region" description="Helical" evidence="2">
    <location>
        <begin position="217"/>
        <end position="238"/>
    </location>
</feature>
<dbReference type="RefSeq" id="XP_006681953.1">
    <property type="nucleotide sequence ID" value="XM_006681890.1"/>
</dbReference>
<protein>
    <submittedName>
        <fullName evidence="4">Uncharacterized protein</fullName>
    </submittedName>
</protein>
<organism evidence="4 5">
    <name type="scientific">Batrachochytrium dendrobatidis (strain JAM81 / FGSC 10211)</name>
    <name type="common">Frog chytrid fungus</name>
    <dbReference type="NCBI Taxonomy" id="684364"/>
    <lineage>
        <taxon>Eukaryota</taxon>
        <taxon>Fungi</taxon>
        <taxon>Fungi incertae sedis</taxon>
        <taxon>Chytridiomycota</taxon>
        <taxon>Chytridiomycota incertae sedis</taxon>
        <taxon>Chytridiomycetes</taxon>
        <taxon>Rhizophydiales</taxon>
        <taxon>Rhizophydiales incertae sedis</taxon>
        <taxon>Batrachochytrium</taxon>
    </lineage>
</organism>
<dbReference type="OrthoDB" id="2184601at2759"/>
<keyword evidence="2" id="KW-1133">Transmembrane helix</keyword>
<feature type="chain" id="PRO_5003315021" evidence="3">
    <location>
        <begin position="21"/>
        <end position="337"/>
    </location>
</feature>
<name>F4PBT2_BATDJ</name>
<dbReference type="AlphaFoldDB" id="F4PBT2"/>
<accession>F4PBT2</accession>
<reference evidence="4 5" key="1">
    <citation type="submission" date="2009-12" db="EMBL/GenBank/DDBJ databases">
        <title>The draft genome of Batrachochytrium dendrobatidis.</title>
        <authorList>
            <consortium name="US DOE Joint Genome Institute (JGI-PGF)"/>
            <person name="Kuo A."/>
            <person name="Salamov A."/>
            <person name="Schmutz J."/>
            <person name="Lucas S."/>
            <person name="Pitluck S."/>
            <person name="Rosenblum E."/>
            <person name="Stajich J."/>
            <person name="Eisen M."/>
            <person name="Grigoriev I.V."/>
        </authorList>
    </citation>
    <scope>NUCLEOTIDE SEQUENCE [LARGE SCALE GENOMIC DNA]</scope>
    <source>
        <strain evidence="5">JAM81 / FGSC 10211</strain>
    </source>
</reference>
<sequence>MVQLLHVVIGLIASTSSVRAIEQTSISDVSLAENTHGLSAGVVDPLLTSGGNCPSDGRNCDNDPFSSQRNGASDATETTSVSHLATRALSPTCQPFINSHMNNGTSFLNAISYILYDPRGYGPPTMGCYCSDDGTNTICVTSRSWFQYTSVQDFVIAIGNPTVSLQLNSYCWKCNRTAPVIEAVASAFSVSVYPSTIAAGIQPPAPANGVSHSPSSYSITATIGAICAIILFIATMIADRHSLKALLNASSQRDALSRRVISTTTLLTPYQIKNLTNTPGYTIILPHSYSIHCMYHLHEQASYTLPCPMIQVDTTVKSWVALSHRWKLEVHSYVSME</sequence>
<evidence type="ECO:0000256" key="2">
    <source>
        <dbReference type="SAM" id="Phobius"/>
    </source>
</evidence>
<feature type="compositionally biased region" description="Polar residues" evidence="1">
    <location>
        <begin position="64"/>
        <end position="79"/>
    </location>
</feature>
<gene>
    <name evidence="4" type="ORF">BATDEDRAFT_27741</name>
</gene>